<accession>A0AAX1I877</accession>
<evidence type="ECO:0000313" key="2">
    <source>
        <dbReference type="Proteomes" id="UP000515598"/>
    </source>
</evidence>
<name>A0AAX1I877_STEMA</name>
<proteinExistence type="predicted"/>
<dbReference type="AlphaFoldDB" id="A0AAX1I877"/>
<gene>
    <name evidence="1" type="ORF">GPNADHDJ_00046</name>
</gene>
<protein>
    <submittedName>
        <fullName evidence="1">Uncharacterized protein</fullName>
    </submittedName>
</protein>
<reference evidence="1 2" key="1">
    <citation type="submission" date="2020-08" db="EMBL/GenBank/DDBJ databases">
        <title>Phenotypic and transcriptomic analysis of seven clinical Stenotrophomonas maltophilia isolates identify a small set of shared and commonly regulated genes involved in biofilm lifestyle.</title>
        <authorList>
            <person name="Alio I."/>
            <person name="Gudzuhn M."/>
            <person name="Streit W."/>
        </authorList>
    </citation>
    <scope>NUCLEOTIDE SEQUENCE [LARGE SCALE GENOMIC DNA]</scope>
    <source>
        <strain evidence="1 2">UHH_SKK55</strain>
    </source>
</reference>
<dbReference type="Proteomes" id="UP000515598">
    <property type="component" value="Chromosome"/>
</dbReference>
<dbReference type="EMBL" id="CP060025">
    <property type="protein sequence ID" value="QNG75880.1"/>
    <property type="molecule type" value="Genomic_DNA"/>
</dbReference>
<sequence>MDDSPVETEGMMSDAVVMASNHVDGARIGRSHLRISGEASTGLYAGNISPDASGLIAKANTATPPTKCRPAPS</sequence>
<organism evidence="1 2">
    <name type="scientific">Stenotrophomonas maltophilia</name>
    <name type="common">Pseudomonas maltophilia</name>
    <name type="synonym">Xanthomonas maltophilia</name>
    <dbReference type="NCBI Taxonomy" id="40324"/>
    <lineage>
        <taxon>Bacteria</taxon>
        <taxon>Pseudomonadati</taxon>
        <taxon>Pseudomonadota</taxon>
        <taxon>Gammaproteobacteria</taxon>
        <taxon>Lysobacterales</taxon>
        <taxon>Lysobacteraceae</taxon>
        <taxon>Stenotrophomonas</taxon>
        <taxon>Stenotrophomonas maltophilia group</taxon>
    </lineage>
</organism>
<evidence type="ECO:0000313" key="1">
    <source>
        <dbReference type="EMBL" id="QNG75880.1"/>
    </source>
</evidence>
<dbReference type="RefSeq" id="WP_061480313.1">
    <property type="nucleotide sequence ID" value="NZ_CP040433.1"/>
</dbReference>